<dbReference type="PANTHER" id="PTHR11271:SF6">
    <property type="entry name" value="GUANINE DEAMINASE"/>
    <property type="match status" value="1"/>
</dbReference>
<dbReference type="GO" id="GO:0008892">
    <property type="term" value="F:guanine deaminase activity"/>
    <property type="evidence" value="ECO:0007669"/>
    <property type="project" value="TreeGrafter"/>
</dbReference>
<evidence type="ECO:0000256" key="2">
    <source>
        <dbReference type="ARBA" id="ARBA00022723"/>
    </source>
</evidence>
<dbReference type="Gene3D" id="3.20.20.140">
    <property type="entry name" value="Metal-dependent hydrolases"/>
    <property type="match status" value="1"/>
</dbReference>
<proteinExistence type="predicted"/>
<dbReference type="NCBIfam" id="NF006679">
    <property type="entry name" value="PRK09228.1"/>
    <property type="match status" value="1"/>
</dbReference>
<keyword evidence="3" id="KW-0378">Hydrolase</keyword>
<name>A0A6J6T735_9ZZZZ</name>
<sequence length="481" mass="52667">MMTVHRGYIFHIAGSPLVSDAVANLAHYPDGALVVDDSGIITWCGSWAELPAEFATASTVDHHGAFLLPGFVDTHMHFPQVWCGDSYGGGQLLEWLNNCIFPSESKLQDRGYAKAAAVEWVDRMITAGTTNGLIFGSAFPHAQDFLFEEARDRGLRIVAGRGIQTTGPESGKLLITSEEDAIKLTREEIEKWHPLDDEERRHALQFVAIVPRFSLSVTPTTLAALGDLYAEYRAKGVYFTSHLNENARPGTGEIDSTKAVYQVDSYLDTYDGKFLPGSKVGGKTLLGPRSVMAHAVHCTDAELARMAETGTSIAHCPVSQLFLGSGTLPWKRTVASGVNIAIGSDWGAGDEWFIPQVLNSCFKVHISERQPVGIDPYPSDDQSLSLHPAELLFTGTLAGARALALEDRTGNFDIGKEADFVVLDPSKWDMYDQTLTQMHQSEDPTTRRDAFLFAVIMLAREKALTKTYVRGRKLETSTGRG</sequence>
<keyword evidence="4" id="KW-0862">Zinc</keyword>
<dbReference type="InterPro" id="IPR011059">
    <property type="entry name" value="Metal-dep_hydrolase_composite"/>
</dbReference>
<dbReference type="UniPathway" id="UPA00603">
    <property type="reaction ID" value="UER00660"/>
</dbReference>
<organism evidence="6">
    <name type="scientific">freshwater metagenome</name>
    <dbReference type="NCBI Taxonomy" id="449393"/>
    <lineage>
        <taxon>unclassified sequences</taxon>
        <taxon>metagenomes</taxon>
        <taxon>ecological metagenomes</taxon>
    </lineage>
</organism>
<evidence type="ECO:0000313" key="6">
    <source>
        <dbReference type="EMBL" id="CAB4742704.1"/>
    </source>
</evidence>
<dbReference type="InterPro" id="IPR051607">
    <property type="entry name" value="Metallo-dep_hydrolases"/>
</dbReference>
<feature type="domain" description="Amidohydrolase-related" evidence="5">
    <location>
        <begin position="66"/>
        <end position="472"/>
    </location>
</feature>
<gene>
    <name evidence="6" type="ORF">UFOPK2809_00441</name>
</gene>
<dbReference type="SUPFAM" id="SSF51338">
    <property type="entry name" value="Composite domain of metallo-dependent hydrolases"/>
    <property type="match status" value="2"/>
</dbReference>
<evidence type="ECO:0000259" key="5">
    <source>
        <dbReference type="Pfam" id="PF01979"/>
    </source>
</evidence>
<dbReference type="EMBL" id="CAEZZA010000042">
    <property type="protein sequence ID" value="CAB4742704.1"/>
    <property type="molecule type" value="Genomic_DNA"/>
</dbReference>
<dbReference type="GO" id="GO:0005829">
    <property type="term" value="C:cytosol"/>
    <property type="evidence" value="ECO:0007669"/>
    <property type="project" value="TreeGrafter"/>
</dbReference>
<dbReference type="InterPro" id="IPR032466">
    <property type="entry name" value="Metal_Hydrolase"/>
</dbReference>
<protein>
    <submittedName>
        <fullName evidence="6">Unannotated protein</fullName>
    </submittedName>
</protein>
<evidence type="ECO:0000256" key="3">
    <source>
        <dbReference type="ARBA" id="ARBA00022801"/>
    </source>
</evidence>
<comment type="cofactor">
    <cofactor evidence="1">
        <name>Zn(2+)</name>
        <dbReference type="ChEBI" id="CHEBI:29105"/>
    </cofactor>
</comment>
<dbReference type="SUPFAM" id="SSF51556">
    <property type="entry name" value="Metallo-dependent hydrolases"/>
    <property type="match status" value="1"/>
</dbReference>
<accession>A0A6J6T735</accession>
<dbReference type="PANTHER" id="PTHR11271">
    <property type="entry name" value="GUANINE DEAMINASE"/>
    <property type="match status" value="1"/>
</dbReference>
<dbReference type="InterPro" id="IPR006680">
    <property type="entry name" value="Amidohydro-rel"/>
</dbReference>
<reference evidence="6" key="1">
    <citation type="submission" date="2020-05" db="EMBL/GenBank/DDBJ databases">
        <authorList>
            <person name="Chiriac C."/>
            <person name="Salcher M."/>
            <person name="Ghai R."/>
            <person name="Kavagutti S V."/>
        </authorList>
    </citation>
    <scope>NUCLEOTIDE SEQUENCE</scope>
</reference>
<keyword evidence="2" id="KW-0479">Metal-binding</keyword>
<dbReference type="Gene3D" id="2.30.40.10">
    <property type="entry name" value="Urease, subunit C, domain 1"/>
    <property type="match status" value="1"/>
</dbReference>
<evidence type="ECO:0000256" key="4">
    <source>
        <dbReference type="ARBA" id="ARBA00022833"/>
    </source>
</evidence>
<evidence type="ECO:0000256" key="1">
    <source>
        <dbReference type="ARBA" id="ARBA00001947"/>
    </source>
</evidence>
<dbReference type="GO" id="GO:0006147">
    <property type="term" value="P:guanine catabolic process"/>
    <property type="evidence" value="ECO:0007669"/>
    <property type="project" value="UniProtKB-UniPathway"/>
</dbReference>
<dbReference type="AlphaFoldDB" id="A0A6J6T735"/>
<dbReference type="Pfam" id="PF01979">
    <property type="entry name" value="Amidohydro_1"/>
    <property type="match status" value="1"/>
</dbReference>
<dbReference type="GO" id="GO:0008270">
    <property type="term" value="F:zinc ion binding"/>
    <property type="evidence" value="ECO:0007669"/>
    <property type="project" value="TreeGrafter"/>
</dbReference>